<dbReference type="Proteomes" id="UP000770717">
    <property type="component" value="Unassembled WGS sequence"/>
</dbReference>
<sequence length="131" mass="15295">MVTPGVFVSSFSLYYLLVPRHPVYVLFIIQSNIVLPWCLREEYGITKQPFFLCLLCLVLHSDEFLLFIFFKASIVFIIPCKTKFPISDIYFRSNIFQWIVFSSEMGQLCRTQKCHFIIVILCCICKACDIA</sequence>
<proteinExistence type="predicted"/>
<keyword evidence="2" id="KW-1185">Reference proteome</keyword>
<reference evidence="1" key="1">
    <citation type="thesis" date="2020" institute="ProQuest LLC" country="789 East Eisenhower Parkway, Ann Arbor, MI, USA">
        <title>Comparative Genomics and Chromosome Evolution.</title>
        <authorList>
            <person name="Mudd A.B."/>
        </authorList>
    </citation>
    <scope>NUCLEOTIDE SEQUENCE</scope>
    <source>
        <strain evidence="1">HN-11 Male</strain>
        <tissue evidence="1">Kidney and liver</tissue>
    </source>
</reference>
<dbReference type="EMBL" id="WNTK01000010">
    <property type="protein sequence ID" value="KAG9477168.1"/>
    <property type="molecule type" value="Genomic_DNA"/>
</dbReference>
<name>A0A8J6K157_ELECQ</name>
<evidence type="ECO:0000313" key="2">
    <source>
        <dbReference type="Proteomes" id="UP000770717"/>
    </source>
</evidence>
<accession>A0A8J6K157</accession>
<organism evidence="1 2">
    <name type="scientific">Eleutherodactylus coqui</name>
    <name type="common">Puerto Rican coqui</name>
    <dbReference type="NCBI Taxonomy" id="57060"/>
    <lineage>
        <taxon>Eukaryota</taxon>
        <taxon>Metazoa</taxon>
        <taxon>Chordata</taxon>
        <taxon>Craniata</taxon>
        <taxon>Vertebrata</taxon>
        <taxon>Euteleostomi</taxon>
        <taxon>Amphibia</taxon>
        <taxon>Batrachia</taxon>
        <taxon>Anura</taxon>
        <taxon>Neobatrachia</taxon>
        <taxon>Hyloidea</taxon>
        <taxon>Eleutherodactylidae</taxon>
        <taxon>Eleutherodactylinae</taxon>
        <taxon>Eleutherodactylus</taxon>
        <taxon>Eleutherodactylus</taxon>
    </lineage>
</organism>
<gene>
    <name evidence="1" type="ORF">GDO78_002524</name>
</gene>
<evidence type="ECO:0000313" key="1">
    <source>
        <dbReference type="EMBL" id="KAG9477168.1"/>
    </source>
</evidence>
<protein>
    <submittedName>
        <fullName evidence="1">Uncharacterized protein</fullName>
    </submittedName>
</protein>
<comment type="caution">
    <text evidence="1">The sequence shown here is derived from an EMBL/GenBank/DDBJ whole genome shotgun (WGS) entry which is preliminary data.</text>
</comment>
<dbReference type="AlphaFoldDB" id="A0A8J6K157"/>